<name>A0ABD6CE50_9EURY</name>
<organism evidence="3 4">
    <name type="scientific">Halorientalis brevis</name>
    <dbReference type="NCBI Taxonomy" id="1126241"/>
    <lineage>
        <taxon>Archaea</taxon>
        <taxon>Methanobacteriati</taxon>
        <taxon>Methanobacteriota</taxon>
        <taxon>Stenosarchaea group</taxon>
        <taxon>Halobacteria</taxon>
        <taxon>Halobacteriales</taxon>
        <taxon>Haloarculaceae</taxon>
        <taxon>Halorientalis</taxon>
    </lineage>
</organism>
<evidence type="ECO:0000259" key="2">
    <source>
        <dbReference type="Pfam" id="PF23951"/>
    </source>
</evidence>
<dbReference type="EMBL" id="JBHUDJ010000006">
    <property type="protein sequence ID" value="MFD1587708.1"/>
    <property type="molecule type" value="Genomic_DNA"/>
</dbReference>
<comment type="caution">
    <text evidence="3">The sequence shown here is derived from an EMBL/GenBank/DDBJ whole genome shotgun (WGS) entry which is preliminary data.</text>
</comment>
<keyword evidence="4" id="KW-1185">Reference proteome</keyword>
<reference evidence="3 4" key="1">
    <citation type="journal article" date="2019" name="Int. J. Syst. Evol. Microbiol.">
        <title>The Global Catalogue of Microorganisms (GCM) 10K type strain sequencing project: providing services to taxonomists for standard genome sequencing and annotation.</title>
        <authorList>
            <consortium name="The Broad Institute Genomics Platform"/>
            <consortium name="The Broad Institute Genome Sequencing Center for Infectious Disease"/>
            <person name="Wu L."/>
            <person name="Ma J."/>
        </authorList>
    </citation>
    <scope>NUCLEOTIDE SEQUENCE [LARGE SCALE GENOMIC DNA]</scope>
    <source>
        <strain evidence="3 4">CGMCC 1.12125</strain>
    </source>
</reference>
<gene>
    <name evidence="3" type="ORF">ACFR9U_12000</name>
</gene>
<feature type="domain" description="DUF7282" evidence="2">
    <location>
        <begin position="315"/>
        <end position="450"/>
    </location>
</feature>
<dbReference type="Proteomes" id="UP001597119">
    <property type="component" value="Unassembled WGS sequence"/>
</dbReference>
<accession>A0ABD6CE50</accession>
<feature type="region of interest" description="Disordered" evidence="1">
    <location>
        <begin position="454"/>
        <end position="501"/>
    </location>
</feature>
<evidence type="ECO:0000313" key="4">
    <source>
        <dbReference type="Proteomes" id="UP001597119"/>
    </source>
</evidence>
<dbReference type="RefSeq" id="WP_247380781.1">
    <property type="nucleotide sequence ID" value="NZ_JALLGV010000008.1"/>
</dbReference>
<evidence type="ECO:0000313" key="3">
    <source>
        <dbReference type="EMBL" id="MFD1587708.1"/>
    </source>
</evidence>
<evidence type="ECO:0000256" key="1">
    <source>
        <dbReference type="SAM" id="MobiDB-lite"/>
    </source>
</evidence>
<proteinExistence type="predicted"/>
<feature type="compositionally biased region" description="Low complexity" evidence="1">
    <location>
        <begin position="456"/>
        <end position="501"/>
    </location>
</feature>
<protein>
    <recommendedName>
        <fullName evidence="2">DUF7282 domain-containing protein</fullName>
    </recommendedName>
</protein>
<dbReference type="InterPro" id="IPR055706">
    <property type="entry name" value="Slg1/2_DUF7282"/>
</dbReference>
<dbReference type="Pfam" id="PF23951">
    <property type="entry name" value="DUF7282"/>
    <property type="match status" value="1"/>
</dbReference>
<sequence length="521" mass="55202">MNSRSPVGRILVLSVLALTLALSSTVFVPAGGATVTENGSNTTANESVEMSVWTAPASQFDSLRTTRDVHDAIENGTLTRSRTVAKQDVVVFAVESPRAVDALRRERNSSQNATEAFVALETRSDEFNLEMYNVNMSGMADDPYLDVHETAANDGLRVVPDEGNDTLYVAMKHDRIVFEGWPIPSDISGMIYNASFSINDSAQYRASAEFRLVNRTFRFDTGSGDVIRLGGQFRCHLITGQTSVAPGTELPIRLNGSDPTYPIQETAVVDTQQSVKAIVDADLPTNVTFEVSVPTIPGATAEGLIGSDTPAAFSDVRFDPQSVQNGTVTLDRAMTGGGGFVVLYPASVVDEIATRDASQGCVQTRINRSLASDRIVGVSDYLVPGEHENVTVQLRSSLDQNRTLVAVPHLDTNDNESFDFPATGPDARRAGYPVTDGPAALNGSLVTDAALVSVETPTESTTSTPPAASPTASPSTSRTSTIVTAAQQSQQTETTTADGPGFTSTLATLAFLAVALLGIRG</sequence>
<dbReference type="AlphaFoldDB" id="A0ABD6CE50"/>